<dbReference type="Proteomes" id="UP000681720">
    <property type="component" value="Unassembled WGS sequence"/>
</dbReference>
<proteinExistence type="predicted"/>
<protein>
    <submittedName>
        <fullName evidence="1">Uncharacterized protein</fullName>
    </submittedName>
</protein>
<accession>A0A8S3F2K3</accession>
<name>A0A8S3F2K3_9BILA</name>
<sequence>MPKLTYCLSFLDMPAMKPDPYATQISTNVFKFTNVCPIPFDVKSTFQSFNQPALIRFFEQHKNLGLDAVPFLFAMLVHVAVMLDGTELYNPDGTGFFTSMNLFVHLIGEPGTNKSGLFKVFQSSMLVLKKIFPIFFCKPIVENINGKEKLATVDLMVNNDTELSPFQRLSRRVSHRCSVNHSIFSKETSSVCLCEMKDELKLYSNLLRQ</sequence>
<dbReference type="EMBL" id="CAJOBJ010253243">
    <property type="protein sequence ID" value="CAF5098237.1"/>
    <property type="molecule type" value="Genomic_DNA"/>
</dbReference>
<dbReference type="AlphaFoldDB" id="A0A8S3F2K3"/>
<comment type="caution">
    <text evidence="1">The sequence shown here is derived from an EMBL/GenBank/DDBJ whole genome shotgun (WGS) entry which is preliminary data.</text>
</comment>
<organism evidence="1 2">
    <name type="scientific">Rotaria magnacalcarata</name>
    <dbReference type="NCBI Taxonomy" id="392030"/>
    <lineage>
        <taxon>Eukaryota</taxon>
        <taxon>Metazoa</taxon>
        <taxon>Spiralia</taxon>
        <taxon>Gnathifera</taxon>
        <taxon>Rotifera</taxon>
        <taxon>Eurotatoria</taxon>
        <taxon>Bdelloidea</taxon>
        <taxon>Philodinida</taxon>
        <taxon>Philodinidae</taxon>
        <taxon>Rotaria</taxon>
    </lineage>
</organism>
<evidence type="ECO:0000313" key="2">
    <source>
        <dbReference type="Proteomes" id="UP000681720"/>
    </source>
</evidence>
<reference evidence="1" key="1">
    <citation type="submission" date="2021-02" db="EMBL/GenBank/DDBJ databases">
        <authorList>
            <person name="Nowell W R."/>
        </authorList>
    </citation>
    <scope>NUCLEOTIDE SEQUENCE</scope>
</reference>
<evidence type="ECO:0000313" key="1">
    <source>
        <dbReference type="EMBL" id="CAF5098237.1"/>
    </source>
</evidence>
<gene>
    <name evidence="1" type="ORF">GIL414_LOCUS62576</name>
</gene>